<name>A0ABS2GGI1_9FIRM</name>
<dbReference type="CDD" id="cd08010">
    <property type="entry name" value="MltG_like"/>
    <property type="match status" value="1"/>
</dbReference>
<evidence type="ECO:0000256" key="7">
    <source>
        <dbReference type="HAMAP-Rule" id="MF_02065"/>
    </source>
</evidence>
<reference evidence="8 9" key="1">
    <citation type="journal article" date="2021" name="Sci. Rep.">
        <title>The distribution of antibiotic resistance genes in chicken gut microbiota commensals.</title>
        <authorList>
            <person name="Juricova H."/>
            <person name="Matiasovicova J."/>
            <person name="Kubasova T."/>
            <person name="Cejkova D."/>
            <person name="Rychlik I."/>
        </authorList>
    </citation>
    <scope>NUCLEOTIDE SEQUENCE [LARGE SCALE GENOMIC DNA]</scope>
    <source>
        <strain evidence="8 9">An537</strain>
    </source>
</reference>
<dbReference type="Pfam" id="PF02618">
    <property type="entry name" value="YceG"/>
    <property type="match status" value="1"/>
</dbReference>
<evidence type="ECO:0000256" key="4">
    <source>
        <dbReference type="ARBA" id="ARBA00023136"/>
    </source>
</evidence>
<dbReference type="PANTHER" id="PTHR30518">
    <property type="entry name" value="ENDOLYTIC MUREIN TRANSGLYCOSYLASE"/>
    <property type="match status" value="1"/>
</dbReference>
<proteinExistence type="inferred from homology"/>
<evidence type="ECO:0000256" key="5">
    <source>
        <dbReference type="ARBA" id="ARBA00023239"/>
    </source>
</evidence>
<comment type="similarity">
    <text evidence="7">Belongs to the transglycosylase MltG family.</text>
</comment>
<comment type="function">
    <text evidence="7">Functions as a peptidoglycan terminase that cleaves nascent peptidoglycan strands endolytically to terminate their elongation.</text>
</comment>
<dbReference type="Gene3D" id="3.30.160.60">
    <property type="entry name" value="Classic Zinc Finger"/>
    <property type="match status" value="1"/>
</dbReference>
<dbReference type="EC" id="4.2.2.29" evidence="7"/>
<dbReference type="Proteomes" id="UP000707138">
    <property type="component" value="Unassembled WGS sequence"/>
</dbReference>
<dbReference type="EMBL" id="JACJLA010000003">
    <property type="protein sequence ID" value="MBM6912248.1"/>
    <property type="molecule type" value="Genomic_DNA"/>
</dbReference>
<dbReference type="InterPro" id="IPR003770">
    <property type="entry name" value="MLTG-like"/>
</dbReference>
<evidence type="ECO:0000256" key="3">
    <source>
        <dbReference type="ARBA" id="ARBA00022989"/>
    </source>
</evidence>
<gene>
    <name evidence="7 8" type="primary">mltG</name>
    <name evidence="8" type="ORF">H6A01_02740</name>
</gene>
<sequence length="336" mass="37944">MSTTVKKRILPLLIIIVMLIASLAGVLYFLPNRFTKHPELVVVVVEKDMTGSEIGDVLYEKQLVRSSLLFRVALRVTGTMDKLQHGYYQLPDNASLYEIIGLLQKGHLQTVKVTIPEGFTIQQIADELARDGLVHKENFLAEAKTYVPYMYMYGPEKVDYRVEGFLFPSTYEIPVKSTAKDILAMMAKEMNTQLTPAMRKEIEAQHMTIFEFITLASLVEKEAKFDEDRPIIAAVFKRRLAVGMPLQSCASIQYILGYPKPLLSVEDTKIPSPYNTYINKGLPPGPIANPGKKSMEAVLYAPPTEYLFFVADAEGHHIFSKTYEEHLKAVEKIYGN</sequence>
<keyword evidence="2 7" id="KW-0812">Transmembrane</keyword>
<keyword evidence="9" id="KW-1185">Reference proteome</keyword>
<keyword evidence="4 7" id="KW-0472">Membrane</keyword>
<evidence type="ECO:0000256" key="2">
    <source>
        <dbReference type="ARBA" id="ARBA00022692"/>
    </source>
</evidence>
<evidence type="ECO:0000313" key="9">
    <source>
        <dbReference type="Proteomes" id="UP000707138"/>
    </source>
</evidence>
<comment type="catalytic activity">
    <reaction evidence="7">
        <text>a peptidoglycan chain = a peptidoglycan chain with N-acetyl-1,6-anhydromuramyl-[peptide] at the reducing end + a peptidoglycan chain with N-acetylglucosamine at the non-reducing end.</text>
        <dbReference type="EC" id="4.2.2.29"/>
    </reaction>
</comment>
<organism evidence="8 9">
    <name type="scientific">Veillonella magna</name>
    <dbReference type="NCBI Taxonomy" id="464322"/>
    <lineage>
        <taxon>Bacteria</taxon>
        <taxon>Bacillati</taxon>
        <taxon>Bacillota</taxon>
        <taxon>Negativicutes</taxon>
        <taxon>Veillonellales</taxon>
        <taxon>Veillonellaceae</taxon>
        <taxon>Veillonella</taxon>
    </lineage>
</organism>
<comment type="caution">
    <text evidence="8">The sequence shown here is derived from an EMBL/GenBank/DDBJ whole genome shotgun (WGS) entry which is preliminary data.</text>
</comment>
<accession>A0ABS2GGI1</accession>
<feature type="transmembrane region" description="Helical" evidence="7">
    <location>
        <begin position="12"/>
        <end position="30"/>
    </location>
</feature>
<keyword evidence="1 7" id="KW-1003">Cell membrane</keyword>
<evidence type="ECO:0000256" key="1">
    <source>
        <dbReference type="ARBA" id="ARBA00022475"/>
    </source>
</evidence>
<dbReference type="NCBIfam" id="TIGR00247">
    <property type="entry name" value="endolytic transglycosylase MltG"/>
    <property type="match status" value="1"/>
</dbReference>
<dbReference type="Gene3D" id="3.30.1490.480">
    <property type="entry name" value="Endolytic murein transglycosylase"/>
    <property type="match status" value="2"/>
</dbReference>
<keyword evidence="3 7" id="KW-1133">Transmembrane helix</keyword>
<feature type="site" description="Important for catalytic activity" evidence="7">
    <location>
        <position position="222"/>
    </location>
</feature>
<protein>
    <recommendedName>
        <fullName evidence="7">Endolytic murein transglycosylase</fullName>
        <ecNumber evidence="7">4.2.2.29</ecNumber>
    </recommendedName>
    <alternativeName>
        <fullName evidence="7">Peptidoglycan lytic transglycosylase</fullName>
    </alternativeName>
    <alternativeName>
        <fullName evidence="7">Peptidoglycan polymerization terminase</fullName>
    </alternativeName>
</protein>
<dbReference type="PANTHER" id="PTHR30518:SF2">
    <property type="entry name" value="ENDOLYTIC MUREIN TRANSGLYCOSYLASE"/>
    <property type="match status" value="1"/>
</dbReference>
<keyword evidence="5 7" id="KW-0456">Lyase</keyword>
<evidence type="ECO:0000256" key="6">
    <source>
        <dbReference type="ARBA" id="ARBA00023316"/>
    </source>
</evidence>
<evidence type="ECO:0000313" key="8">
    <source>
        <dbReference type="EMBL" id="MBM6912248.1"/>
    </source>
</evidence>
<comment type="subcellular location">
    <subcellularLocation>
        <location evidence="7">Cell membrane</location>
        <topology evidence="7">Single-pass membrane protein</topology>
    </subcellularLocation>
</comment>
<keyword evidence="6 7" id="KW-0961">Cell wall biogenesis/degradation</keyword>
<dbReference type="RefSeq" id="WP_205087465.1">
    <property type="nucleotide sequence ID" value="NZ_JACJLA010000003.1"/>
</dbReference>
<dbReference type="HAMAP" id="MF_02065">
    <property type="entry name" value="MltG"/>
    <property type="match status" value="1"/>
</dbReference>